<dbReference type="InterPro" id="IPR001173">
    <property type="entry name" value="Glyco_trans_2-like"/>
</dbReference>
<dbReference type="Pfam" id="PF00535">
    <property type="entry name" value="Glycos_transf_2"/>
    <property type="match status" value="1"/>
</dbReference>
<protein>
    <recommendedName>
        <fullName evidence="9">4,4'-diaponeurosporenoate glycosyltransferase</fullName>
    </recommendedName>
</protein>
<evidence type="ECO:0000256" key="4">
    <source>
        <dbReference type="ARBA" id="ARBA00022679"/>
    </source>
</evidence>
<dbReference type="EMBL" id="QZFU01000016">
    <property type="protein sequence ID" value="RJO76728.1"/>
    <property type="molecule type" value="Genomic_DNA"/>
</dbReference>
<evidence type="ECO:0000256" key="8">
    <source>
        <dbReference type="ARBA" id="ARBA00038120"/>
    </source>
</evidence>
<evidence type="ECO:0000256" key="9">
    <source>
        <dbReference type="ARBA" id="ARBA00040345"/>
    </source>
</evidence>
<keyword evidence="2" id="KW-1003">Cell membrane</keyword>
<evidence type="ECO:0000256" key="6">
    <source>
        <dbReference type="ARBA" id="ARBA00037281"/>
    </source>
</evidence>
<evidence type="ECO:0000256" key="3">
    <source>
        <dbReference type="ARBA" id="ARBA00022676"/>
    </source>
</evidence>
<evidence type="ECO:0000256" key="7">
    <source>
        <dbReference type="ARBA" id="ARBA00037904"/>
    </source>
</evidence>
<gene>
    <name evidence="11" type="ORF">D5S18_10720</name>
</gene>
<feature type="domain" description="Glycosyltransferase 2-like" evidence="10">
    <location>
        <begin position="10"/>
        <end position="167"/>
    </location>
</feature>
<accession>A0A3A4KME7</accession>
<dbReference type="PANTHER" id="PTHR43646:SF2">
    <property type="entry name" value="GLYCOSYLTRANSFERASE 2-LIKE DOMAIN-CONTAINING PROTEIN"/>
    <property type="match status" value="1"/>
</dbReference>
<evidence type="ECO:0000259" key="10">
    <source>
        <dbReference type="Pfam" id="PF00535"/>
    </source>
</evidence>
<evidence type="ECO:0000256" key="1">
    <source>
        <dbReference type="ARBA" id="ARBA00004236"/>
    </source>
</evidence>
<name>A0A3A4KME7_9NOCA</name>
<keyword evidence="5" id="KW-0472">Membrane</keyword>
<comment type="similarity">
    <text evidence="8">Belongs to the glycosyltransferase 2 family. CrtQ subfamily.</text>
</comment>
<evidence type="ECO:0000256" key="5">
    <source>
        <dbReference type="ARBA" id="ARBA00023136"/>
    </source>
</evidence>
<comment type="caution">
    <text evidence="11">The sequence shown here is derived from an EMBL/GenBank/DDBJ whole genome shotgun (WGS) entry which is preliminary data.</text>
</comment>
<keyword evidence="12" id="KW-1185">Reference proteome</keyword>
<dbReference type="SUPFAM" id="SSF53448">
    <property type="entry name" value="Nucleotide-diphospho-sugar transferases"/>
    <property type="match status" value="1"/>
</dbReference>
<organism evidence="11 12">
    <name type="scientific">Nocardia panacis</name>
    <dbReference type="NCBI Taxonomy" id="2340916"/>
    <lineage>
        <taxon>Bacteria</taxon>
        <taxon>Bacillati</taxon>
        <taxon>Actinomycetota</taxon>
        <taxon>Actinomycetes</taxon>
        <taxon>Mycobacteriales</taxon>
        <taxon>Nocardiaceae</taxon>
        <taxon>Nocardia</taxon>
    </lineage>
</organism>
<dbReference type="GO" id="GO:0016757">
    <property type="term" value="F:glycosyltransferase activity"/>
    <property type="evidence" value="ECO:0007669"/>
    <property type="project" value="UniProtKB-KW"/>
</dbReference>
<evidence type="ECO:0000313" key="12">
    <source>
        <dbReference type="Proteomes" id="UP000266677"/>
    </source>
</evidence>
<dbReference type="PANTHER" id="PTHR43646">
    <property type="entry name" value="GLYCOSYLTRANSFERASE"/>
    <property type="match status" value="1"/>
</dbReference>
<comment type="pathway">
    <text evidence="7">Carotenoid biosynthesis; staphyloxanthin biosynthesis; staphyloxanthin from farnesyl diphosphate: step 4/5.</text>
</comment>
<dbReference type="RefSeq" id="WP_120039650.1">
    <property type="nucleotide sequence ID" value="NZ_QZFU01000016.1"/>
</dbReference>
<comment type="subcellular location">
    <subcellularLocation>
        <location evidence="1">Cell membrane</location>
    </subcellularLocation>
</comment>
<dbReference type="Gene3D" id="3.90.550.10">
    <property type="entry name" value="Spore Coat Polysaccharide Biosynthesis Protein SpsA, Chain A"/>
    <property type="match status" value="1"/>
</dbReference>
<comment type="function">
    <text evidence="6">Catalyzes the glycosylation of 4,4'-diaponeurosporenoate, i.e. the esterification of glucose at the C1'' position with the carboxyl group of 4,4'-diaponeurosporenic acid, to form glycosyl-4,4'-diaponeurosporenoate. This is a step in the biosynthesis of staphyloxanthin, an orange pigment present in most staphylococci strains.</text>
</comment>
<evidence type="ECO:0000313" key="11">
    <source>
        <dbReference type="EMBL" id="RJO76728.1"/>
    </source>
</evidence>
<dbReference type="InterPro" id="IPR029044">
    <property type="entry name" value="Nucleotide-diphossugar_trans"/>
</dbReference>
<reference evidence="11 12" key="1">
    <citation type="submission" date="2018-09" db="EMBL/GenBank/DDBJ databases">
        <title>YIM PH21274 draft genome.</title>
        <authorList>
            <person name="Miao C."/>
        </authorList>
    </citation>
    <scope>NUCLEOTIDE SEQUENCE [LARGE SCALE GENOMIC DNA]</scope>
    <source>
        <strain evidence="11 12">YIM PH 21724</strain>
    </source>
</reference>
<dbReference type="AlphaFoldDB" id="A0A3A4KME7"/>
<keyword evidence="3" id="KW-0328">Glycosyltransferase</keyword>
<dbReference type="Proteomes" id="UP000266677">
    <property type="component" value="Unassembled WGS sequence"/>
</dbReference>
<dbReference type="OrthoDB" id="9802632at2"/>
<sequence length="281" mass="31630">MIEPQQPTLSVVIPALNEADSIEGCLRLLVAQEAIDEVIVVDNGSTDGTPEIVRTFAATNPKVEIIHEARRGIPPARNAGFDKARGDIIARTDADTLVSANWGRVIRDYLDTHPETSAVAGLCTYHDSPIGFLLKFGLWIQHRRGKLGGQIGNLYGPNMALRRTAWEQVREDTQVRIDVAEDLDLALCLSKRGLRIDQVEQMRAQTSARRRRTSPGRWWKFQMIGLRTLADHNFGVTRQARAIVVASWASHTIQWPIYRFWDFDRKRFALRPGVERVSAIG</sequence>
<keyword evidence="4 11" id="KW-0808">Transferase</keyword>
<dbReference type="GO" id="GO:0005886">
    <property type="term" value="C:plasma membrane"/>
    <property type="evidence" value="ECO:0007669"/>
    <property type="project" value="UniProtKB-SubCell"/>
</dbReference>
<proteinExistence type="inferred from homology"/>
<evidence type="ECO:0000256" key="2">
    <source>
        <dbReference type="ARBA" id="ARBA00022475"/>
    </source>
</evidence>